<dbReference type="EMBL" id="JASCQO010000054">
    <property type="protein sequence ID" value="MDI5936070.1"/>
    <property type="molecule type" value="Genomic_DNA"/>
</dbReference>
<comment type="caution">
    <text evidence="1">The sequence shown here is derived from an EMBL/GenBank/DDBJ whole genome shotgun (WGS) entry which is preliminary data.</text>
</comment>
<protein>
    <recommendedName>
        <fullName evidence="3">MEKHLA domain-containing protein</fullName>
    </recommendedName>
</protein>
<proteinExistence type="predicted"/>
<evidence type="ECO:0000313" key="1">
    <source>
        <dbReference type="EMBL" id="MDI5936070.1"/>
    </source>
</evidence>
<dbReference type="Proteomes" id="UP001244242">
    <property type="component" value="Unassembled WGS sequence"/>
</dbReference>
<accession>A0ABT6VR22</accession>
<evidence type="ECO:0008006" key="3">
    <source>
        <dbReference type="Google" id="ProtNLM"/>
    </source>
</evidence>
<sequence>MKVVSLEPGGWRDACLARLCAAVHGTTAGLTPLVAFSGTRHLLFANEAARLWALVDDNEAPLALALLVLDEAGDGMTLALSASLGESREPRRRLIRELALNAPLRIEPADDLDEAFLRGCGISRWIEDARGLRVGLSRRHPVHASGELAATLAFDEQEVLRRFKHDARFFEAEKRAFVEGLEACPGRAPSP</sequence>
<dbReference type="RefSeq" id="WP_282723486.1">
    <property type="nucleotide sequence ID" value="NZ_JASCQO010000054.1"/>
</dbReference>
<name>A0ABT6VR22_9GAMM</name>
<organism evidence="1 2">
    <name type="scientific">Halomonas kalidii</name>
    <dbReference type="NCBI Taxonomy" id="3043293"/>
    <lineage>
        <taxon>Bacteria</taxon>
        <taxon>Pseudomonadati</taxon>
        <taxon>Pseudomonadota</taxon>
        <taxon>Gammaproteobacteria</taxon>
        <taxon>Oceanospirillales</taxon>
        <taxon>Halomonadaceae</taxon>
        <taxon>Halomonas</taxon>
    </lineage>
</organism>
<gene>
    <name evidence="1" type="ORF">QLQ84_19945</name>
</gene>
<keyword evidence="2" id="KW-1185">Reference proteome</keyword>
<evidence type="ECO:0000313" key="2">
    <source>
        <dbReference type="Proteomes" id="UP001244242"/>
    </source>
</evidence>
<reference evidence="1 2" key="1">
    <citation type="submission" date="2023-04" db="EMBL/GenBank/DDBJ databases">
        <title>Halomonas strains isolated from rhizosphere soil.</title>
        <authorList>
            <person name="Xu L."/>
            <person name="Sun J.-Q."/>
        </authorList>
    </citation>
    <scope>NUCLEOTIDE SEQUENCE [LARGE SCALE GENOMIC DNA]</scope>
    <source>
        <strain evidence="1 2">LN1S58</strain>
    </source>
</reference>